<reference evidence="1 2" key="1">
    <citation type="submission" date="2018-10" db="EMBL/GenBank/DDBJ databases">
        <title>Genomic Encyclopedia of Archaeal and Bacterial Type Strains, Phase II (KMG-II): from individual species to whole genera.</title>
        <authorList>
            <person name="Goeker M."/>
        </authorList>
    </citation>
    <scope>NUCLEOTIDE SEQUENCE [LARGE SCALE GENOMIC DNA]</scope>
    <source>
        <strain evidence="1 2">DSM 15149</strain>
    </source>
</reference>
<dbReference type="RefSeq" id="WP_041381619.1">
    <property type="nucleotide sequence ID" value="NC_012962.1"/>
</dbReference>
<evidence type="ECO:0000313" key="1">
    <source>
        <dbReference type="EMBL" id="RKS66919.1"/>
    </source>
</evidence>
<dbReference type="Proteomes" id="UP000280955">
    <property type="component" value="Unassembled WGS sequence"/>
</dbReference>
<organism evidence="1 2">
    <name type="scientific">Photorhabdus asymbiotica</name>
    <dbReference type="NCBI Taxonomy" id="291112"/>
    <lineage>
        <taxon>Bacteria</taxon>
        <taxon>Pseudomonadati</taxon>
        <taxon>Pseudomonadota</taxon>
        <taxon>Gammaproteobacteria</taxon>
        <taxon>Enterobacterales</taxon>
        <taxon>Morganellaceae</taxon>
        <taxon>Photorhabdus</taxon>
    </lineage>
</organism>
<sequence>MNRPNSPIVKQQNLELKKDVINNHLKKFKDIGITIIKTNKLPKHPENEVIILQYPHNLTDLENSDLDTVKQTILQDICKEIGDNATVRTENLDSIIVEF</sequence>
<proteinExistence type="predicted"/>
<evidence type="ECO:0000313" key="2">
    <source>
        <dbReference type="Proteomes" id="UP000280955"/>
    </source>
</evidence>
<name>A0ABX9SU20_9GAMM</name>
<accession>A0ABX9SU20</accession>
<protein>
    <submittedName>
        <fullName evidence="1">Uncharacterized protein</fullName>
    </submittedName>
</protein>
<comment type="caution">
    <text evidence="1">The sequence shown here is derived from an EMBL/GenBank/DDBJ whole genome shotgun (WGS) entry which is preliminary data.</text>
</comment>
<dbReference type="EMBL" id="RBLJ01000001">
    <property type="protein sequence ID" value="RKS66919.1"/>
    <property type="molecule type" value="Genomic_DNA"/>
</dbReference>
<keyword evidence="2" id="KW-1185">Reference proteome</keyword>
<gene>
    <name evidence="1" type="ORF">BDD30_1267</name>
</gene>